<dbReference type="Proteomes" id="UP000253303">
    <property type="component" value="Unassembled WGS sequence"/>
</dbReference>
<evidence type="ECO:0000256" key="4">
    <source>
        <dbReference type="RuleBase" id="RU003719"/>
    </source>
</evidence>
<dbReference type="PROSITE" id="PS00670">
    <property type="entry name" value="D_2_HYDROXYACID_DH_2"/>
    <property type="match status" value="1"/>
</dbReference>
<dbReference type="OrthoDB" id="117809at2"/>
<dbReference type="PROSITE" id="PS00671">
    <property type="entry name" value="D_2_HYDROXYACID_DH_3"/>
    <property type="match status" value="1"/>
</dbReference>
<name>A0A366M092_9ACTN</name>
<dbReference type="InterPro" id="IPR036291">
    <property type="entry name" value="NAD(P)-bd_dom_sf"/>
</dbReference>
<dbReference type="SUPFAM" id="SSF51735">
    <property type="entry name" value="NAD(P)-binding Rossmann-fold domains"/>
    <property type="match status" value="1"/>
</dbReference>
<evidence type="ECO:0000259" key="6">
    <source>
        <dbReference type="Pfam" id="PF02826"/>
    </source>
</evidence>
<dbReference type="Pfam" id="PF02826">
    <property type="entry name" value="2-Hacid_dh_C"/>
    <property type="match status" value="1"/>
</dbReference>
<dbReference type="GO" id="GO:0051287">
    <property type="term" value="F:NAD binding"/>
    <property type="evidence" value="ECO:0007669"/>
    <property type="project" value="InterPro"/>
</dbReference>
<proteinExistence type="inferred from homology"/>
<comment type="similarity">
    <text evidence="1 4">Belongs to the D-isomer specific 2-hydroxyacid dehydrogenase family.</text>
</comment>
<sequence length="327" mass="34134">MIITCLSDYDEELVRRLAGTGDAEIRIASRTGGQADVAALVEDADIVIADAARHYVLDAAAIDAMRRCRFIQQPAVGHDTVDVARAAERGIPVANAPGYNAAAVADWTIMAMLVVLRGGLAADASLRGGGWAARPLGEELGARTVGLVGMGAVARAVAARLRGFGAAVLFSARTPREVEGARQVEFGELLATADVLSLHLPITERTRGLIGRAELAAMPEGAILVNSARGGLVDHDALAEGLRAGRPAAAALDVFDPEPLPGDSPLRGLDNVYLSPHIAAGTWQARSRVRAMVGENLRRVIAGERPLYVVNAHDQAIQSSAAAAVQD</sequence>
<reference evidence="7 8" key="1">
    <citation type="submission" date="2018-06" db="EMBL/GenBank/DDBJ databases">
        <title>Sphaerisporangium craniellae sp. nov., isolated from a marine sponge in the South China Sea.</title>
        <authorList>
            <person name="Li L."/>
        </authorList>
    </citation>
    <scope>NUCLEOTIDE SEQUENCE [LARGE SCALE GENOMIC DNA]</scope>
    <source>
        <strain evidence="7 8">LHW63015</strain>
    </source>
</reference>
<dbReference type="Pfam" id="PF00389">
    <property type="entry name" value="2-Hacid_dh"/>
    <property type="match status" value="1"/>
</dbReference>
<evidence type="ECO:0000256" key="2">
    <source>
        <dbReference type="ARBA" id="ARBA00023002"/>
    </source>
</evidence>
<feature type="domain" description="D-isomer specific 2-hydroxyacid dehydrogenase NAD-binding" evidence="6">
    <location>
        <begin position="109"/>
        <end position="279"/>
    </location>
</feature>
<dbReference type="AlphaFoldDB" id="A0A366M092"/>
<dbReference type="GO" id="GO:0016618">
    <property type="term" value="F:hydroxypyruvate reductase [NAD(P)H] activity"/>
    <property type="evidence" value="ECO:0007669"/>
    <property type="project" value="TreeGrafter"/>
</dbReference>
<keyword evidence="3" id="KW-0520">NAD</keyword>
<keyword evidence="8" id="KW-1185">Reference proteome</keyword>
<evidence type="ECO:0000313" key="7">
    <source>
        <dbReference type="EMBL" id="RBQ19203.1"/>
    </source>
</evidence>
<dbReference type="InterPro" id="IPR006139">
    <property type="entry name" value="D-isomer_2_OHA_DH_cat_dom"/>
</dbReference>
<dbReference type="InterPro" id="IPR006140">
    <property type="entry name" value="D-isomer_DH_NAD-bd"/>
</dbReference>
<evidence type="ECO:0000259" key="5">
    <source>
        <dbReference type="Pfam" id="PF00389"/>
    </source>
</evidence>
<evidence type="ECO:0000256" key="3">
    <source>
        <dbReference type="ARBA" id="ARBA00023027"/>
    </source>
</evidence>
<dbReference type="InterPro" id="IPR029753">
    <property type="entry name" value="D-isomer_DH_CS"/>
</dbReference>
<protein>
    <submittedName>
        <fullName evidence="7">Hydroxyacid dehydrogenase</fullName>
    </submittedName>
</protein>
<dbReference type="RefSeq" id="WP_113981263.1">
    <property type="nucleotide sequence ID" value="NZ_QMEY01000005.1"/>
</dbReference>
<dbReference type="SUPFAM" id="SSF52283">
    <property type="entry name" value="Formate/glycerate dehydrogenase catalytic domain-like"/>
    <property type="match status" value="1"/>
</dbReference>
<dbReference type="PANTHER" id="PTHR10996">
    <property type="entry name" value="2-HYDROXYACID DEHYDROGENASE-RELATED"/>
    <property type="match status" value="1"/>
</dbReference>
<evidence type="ECO:0000313" key="8">
    <source>
        <dbReference type="Proteomes" id="UP000253303"/>
    </source>
</evidence>
<dbReference type="EMBL" id="QMEY01000005">
    <property type="protein sequence ID" value="RBQ19203.1"/>
    <property type="molecule type" value="Genomic_DNA"/>
</dbReference>
<dbReference type="Gene3D" id="3.40.50.720">
    <property type="entry name" value="NAD(P)-binding Rossmann-like Domain"/>
    <property type="match status" value="2"/>
</dbReference>
<gene>
    <name evidence="7" type="ORF">DP939_14775</name>
</gene>
<dbReference type="GO" id="GO:0030267">
    <property type="term" value="F:glyoxylate reductase (NADPH) activity"/>
    <property type="evidence" value="ECO:0007669"/>
    <property type="project" value="TreeGrafter"/>
</dbReference>
<organism evidence="7 8">
    <name type="scientific">Spongiactinospora rosea</name>
    <dbReference type="NCBI Taxonomy" id="2248750"/>
    <lineage>
        <taxon>Bacteria</taxon>
        <taxon>Bacillati</taxon>
        <taxon>Actinomycetota</taxon>
        <taxon>Actinomycetes</taxon>
        <taxon>Streptosporangiales</taxon>
        <taxon>Streptosporangiaceae</taxon>
        <taxon>Spongiactinospora</taxon>
    </lineage>
</organism>
<accession>A0A366M092</accession>
<dbReference type="InterPro" id="IPR050223">
    <property type="entry name" value="D-isomer_2-hydroxyacid_DH"/>
</dbReference>
<keyword evidence="2 4" id="KW-0560">Oxidoreductase</keyword>
<evidence type="ECO:0000256" key="1">
    <source>
        <dbReference type="ARBA" id="ARBA00005854"/>
    </source>
</evidence>
<comment type="caution">
    <text evidence="7">The sequence shown here is derived from an EMBL/GenBank/DDBJ whole genome shotgun (WGS) entry which is preliminary data.</text>
</comment>
<dbReference type="PANTHER" id="PTHR10996:SF178">
    <property type="entry name" value="2-HYDROXYACID DEHYDROGENASE YGL185C-RELATED"/>
    <property type="match status" value="1"/>
</dbReference>
<dbReference type="GO" id="GO:0005829">
    <property type="term" value="C:cytosol"/>
    <property type="evidence" value="ECO:0007669"/>
    <property type="project" value="TreeGrafter"/>
</dbReference>
<feature type="domain" description="D-isomer specific 2-hydroxyacid dehydrogenase catalytic" evidence="5">
    <location>
        <begin position="22"/>
        <end position="311"/>
    </location>
</feature>